<dbReference type="InterPro" id="IPR001509">
    <property type="entry name" value="Epimerase_deHydtase"/>
</dbReference>
<evidence type="ECO:0000259" key="2">
    <source>
        <dbReference type="Pfam" id="PF01370"/>
    </source>
</evidence>
<keyword evidence="4" id="KW-1185">Reference proteome</keyword>
<dbReference type="SUPFAM" id="SSF51735">
    <property type="entry name" value="NAD(P)-binding Rossmann-fold domains"/>
    <property type="match status" value="1"/>
</dbReference>
<feature type="domain" description="NAD-dependent epimerase/dehydratase" evidence="2">
    <location>
        <begin position="21"/>
        <end position="256"/>
    </location>
</feature>
<accession>A0ABQ4NLF1</accession>
<reference evidence="3 4" key="1">
    <citation type="submission" date="2021-05" db="EMBL/GenBank/DDBJ databases">
        <title>Bacteria Genome sequencing.</title>
        <authorList>
            <person name="Takabe Y."/>
            <person name="Nakajima Y."/>
            <person name="Suzuki S."/>
            <person name="Shiozaki T."/>
        </authorList>
    </citation>
    <scope>NUCLEOTIDE SEQUENCE [LARGE SCALE GENOMIC DNA]</scope>
    <source>
        <strain evidence="3 4">AI_62</strain>
    </source>
</reference>
<protein>
    <submittedName>
        <fullName evidence="3">UDP-glucuronate 5-epimerase</fullName>
    </submittedName>
</protein>
<dbReference type="InterPro" id="IPR036291">
    <property type="entry name" value="NAD(P)-bd_dom_sf"/>
</dbReference>
<dbReference type="PRINTS" id="PR01713">
    <property type="entry name" value="NUCEPIMERASE"/>
</dbReference>
<evidence type="ECO:0000313" key="4">
    <source>
        <dbReference type="Proteomes" id="UP000786693"/>
    </source>
</evidence>
<evidence type="ECO:0000256" key="1">
    <source>
        <dbReference type="ARBA" id="ARBA00023027"/>
    </source>
</evidence>
<evidence type="ECO:0000313" key="3">
    <source>
        <dbReference type="EMBL" id="GIT95244.1"/>
    </source>
</evidence>
<proteinExistence type="predicted"/>
<dbReference type="Pfam" id="PF01370">
    <property type="entry name" value="Epimerase"/>
    <property type="match status" value="1"/>
</dbReference>
<dbReference type="Proteomes" id="UP000786693">
    <property type="component" value="Unassembled WGS sequence"/>
</dbReference>
<dbReference type="EMBL" id="BPFH01000003">
    <property type="protein sequence ID" value="GIT95244.1"/>
    <property type="molecule type" value="Genomic_DNA"/>
</dbReference>
<organism evidence="3 4">
    <name type="scientific">Jannaschia pagri</name>
    <dbReference type="NCBI Taxonomy" id="2829797"/>
    <lineage>
        <taxon>Bacteria</taxon>
        <taxon>Pseudomonadati</taxon>
        <taxon>Pseudomonadota</taxon>
        <taxon>Alphaproteobacteria</taxon>
        <taxon>Rhodobacterales</taxon>
        <taxon>Roseobacteraceae</taxon>
        <taxon>Jannaschia</taxon>
    </lineage>
</organism>
<dbReference type="Gene3D" id="3.40.50.720">
    <property type="entry name" value="NAD(P)-binding Rossmann-like Domain"/>
    <property type="match status" value="1"/>
</dbReference>
<gene>
    <name evidence="3" type="ORF">JANAI62_18670</name>
</gene>
<comment type="caution">
    <text evidence="3">The sequence shown here is derived from an EMBL/GenBank/DDBJ whole genome shotgun (WGS) entry which is preliminary data.</text>
</comment>
<name>A0ABQ4NLF1_9RHOB</name>
<dbReference type="PANTHER" id="PTHR43574">
    <property type="entry name" value="EPIMERASE-RELATED"/>
    <property type="match status" value="1"/>
</dbReference>
<keyword evidence="1" id="KW-0520">NAD</keyword>
<sequence length="359" mass="39522">MDRSATITAIGPRPGPNGARIVVTGSAGFIGFHLSRLLLSQGHSVHGIDGMTDYYDVSLKRRRHAMLAQIPGFSATHVRLEDREALDAAIDQAAPDVIVHLAAQAGVRHSLDVPRAYMDANITGSFNVLEAAKRHRVRHLLVASSSSVYGANTEMPFREVHRTDTPLNVYGATKKAVEDLGHVYAHLHDIPVTMFRFFTVYGPWGRPDMALFSFAEAMAHGRAINVHNHGQMERDFTYIDDLVQAIGLLVERPPERPKDGSVSDWDSLSTVAPYRVVNIGNGSPVPLMAFIRALEDAMGIEARKTMLPAQPGEVLATWADTSLLQRLTGFKPQTDHRQGVAEFIKWWSMWRSGEASQAG</sequence>
<dbReference type="RefSeq" id="WP_220748744.1">
    <property type="nucleotide sequence ID" value="NZ_BPFH01000003.1"/>
</dbReference>